<sequence length="59" mass="6561">MNGIQLLTHTVSGNEIILDTSYPVLPASLIERKVDDLDISEIYFDSIFDAEINMMSASN</sequence>
<organism evidence="1 2">
    <name type="scientific">Nitrosopumilus oxyclinae</name>
    <dbReference type="NCBI Taxonomy" id="1959104"/>
    <lineage>
        <taxon>Archaea</taxon>
        <taxon>Nitrososphaerota</taxon>
        <taxon>Nitrososphaeria</taxon>
        <taxon>Nitrosopumilales</taxon>
        <taxon>Nitrosopumilaceae</taxon>
        <taxon>Nitrosopumilus</taxon>
    </lineage>
</organism>
<dbReference type="EMBL" id="CP026994">
    <property type="protein sequence ID" value="QLH04113.1"/>
    <property type="molecule type" value="Genomic_DNA"/>
</dbReference>
<dbReference type="AlphaFoldDB" id="A0A7D5M0N0"/>
<dbReference type="Proteomes" id="UP000509441">
    <property type="component" value="Chromosome"/>
</dbReference>
<name>A0A7D5M0N0_9ARCH</name>
<gene>
    <name evidence="1" type="ORF">C5F49_01355</name>
</gene>
<evidence type="ECO:0000313" key="1">
    <source>
        <dbReference type="EMBL" id="QLH04113.1"/>
    </source>
</evidence>
<reference evidence="1 2" key="1">
    <citation type="submission" date="2018-02" db="EMBL/GenBank/DDBJ databases">
        <title>Complete genome of Nitrosopumilus oxyclinae HCE1.</title>
        <authorList>
            <person name="Qin W."/>
            <person name="Zheng Y."/>
            <person name="Stahl D.A."/>
        </authorList>
    </citation>
    <scope>NUCLEOTIDE SEQUENCE [LARGE SCALE GENOMIC DNA]</scope>
    <source>
        <strain evidence="1 2">HCE1</strain>
    </source>
</reference>
<protein>
    <submittedName>
        <fullName evidence="1">Uncharacterized protein</fullName>
    </submittedName>
</protein>
<keyword evidence="2" id="KW-1185">Reference proteome</keyword>
<proteinExistence type="predicted"/>
<accession>A0A7D5M0N0</accession>
<evidence type="ECO:0000313" key="2">
    <source>
        <dbReference type="Proteomes" id="UP000509441"/>
    </source>
</evidence>
<dbReference type="KEGG" id="nox:C5F49_01355"/>